<evidence type="ECO:0000256" key="1">
    <source>
        <dbReference type="ARBA" id="ARBA00004429"/>
    </source>
</evidence>
<dbReference type="Pfam" id="PF00873">
    <property type="entry name" value="ACR_tran"/>
    <property type="match status" value="1"/>
</dbReference>
<dbReference type="SUPFAM" id="SSF82866">
    <property type="entry name" value="Multidrug efflux transporter AcrB transmembrane domain"/>
    <property type="match status" value="2"/>
</dbReference>
<feature type="transmembrane region" description="Helical" evidence="9">
    <location>
        <begin position="434"/>
        <end position="460"/>
    </location>
</feature>
<dbReference type="Proteomes" id="UP000294593">
    <property type="component" value="Unassembled WGS sequence"/>
</dbReference>
<gene>
    <name evidence="10" type="ORF">EV672_10982</name>
</gene>
<dbReference type="Gene3D" id="1.20.1640.10">
    <property type="entry name" value="Multidrug efflux transporter AcrB transmembrane domain"/>
    <property type="match status" value="2"/>
</dbReference>
<evidence type="ECO:0000256" key="9">
    <source>
        <dbReference type="RuleBase" id="RU364070"/>
    </source>
</evidence>
<dbReference type="AlphaFoldDB" id="A0A4R6R5I1"/>
<keyword evidence="3 9" id="KW-0813">Transport</keyword>
<evidence type="ECO:0000256" key="6">
    <source>
        <dbReference type="ARBA" id="ARBA00022692"/>
    </source>
</evidence>
<dbReference type="SUPFAM" id="SSF82714">
    <property type="entry name" value="Multidrug efflux transporter AcrB TolC docking domain, DN and DC subdomains"/>
    <property type="match status" value="2"/>
</dbReference>
<feature type="transmembrane region" description="Helical" evidence="9">
    <location>
        <begin position="894"/>
        <end position="914"/>
    </location>
</feature>
<dbReference type="GO" id="GO:0005886">
    <property type="term" value="C:plasma membrane"/>
    <property type="evidence" value="ECO:0007669"/>
    <property type="project" value="UniProtKB-SubCell"/>
</dbReference>
<dbReference type="PRINTS" id="PR00702">
    <property type="entry name" value="ACRIFLAVINRP"/>
</dbReference>
<dbReference type="SUPFAM" id="SSF82693">
    <property type="entry name" value="Multidrug efflux transporter AcrB pore domain, PN1, PN2, PC1 and PC2 subdomains"/>
    <property type="match status" value="3"/>
</dbReference>
<dbReference type="GO" id="GO:0009636">
    <property type="term" value="P:response to toxic substance"/>
    <property type="evidence" value="ECO:0007669"/>
    <property type="project" value="UniProtKB-ARBA"/>
</dbReference>
<comment type="subcellular location">
    <subcellularLocation>
        <location evidence="1 9">Cell inner membrane</location>
        <topology evidence="1 9">Multi-pass membrane protein</topology>
    </subcellularLocation>
</comment>
<dbReference type="FunFam" id="3.30.70.1430:FF:000001">
    <property type="entry name" value="Efflux pump membrane transporter"/>
    <property type="match status" value="1"/>
</dbReference>
<dbReference type="NCBIfam" id="TIGR00915">
    <property type="entry name" value="2A0602"/>
    <property type="match status" value="1"/>
</dbReference>
<evidence type="ECO:0000256" key="4">
    <source>
        <dbReference type="ARBA" id="ARBA00022475"/>
    </source>
</evidence>
<evidence type="ECO:0000256" key="3">
    <source>
        <dbReference type="ARBA" id="ARBA00022448"/>
    </source>
</evidence>
<dbReference type="GO" id="GO:0015562">
    <property type="term" value="F:efflux transmembrane transporter activity"/>
    <property type="evidence" value="ECO:0007669"/>
    <property type="project" value="InterPro"/>
</dbReference>
<organism evidence="10 11">
    <name type="scientific">Aquabacterium commune</name>
    <dbReference type="NCBI Taxonomy" id="70586"/>
    <lineage>
        <taxon>Bacteria</taxon>
        <taxon>Pseudomonadati</taxon>
        <taxon>Pseudomonadota</taxon>
        <taxon>Betaproteobacteria</taxon>
        <taxon>Burkholderiales</taxon>
        <taxon>Aquabacterium</taxon>
    </lineage>
</organism>
<feature type="transmembrane region" description="Helical" evidence="9">
    <location>
        <begin position="920"/>
        <end position="943"/>
    </location>
</feature>
<feature type="transmembrane region" description="Helical" evidence="9">
    <location>
        <begin position="868"/>
        <end position="887"/>
    </location>
</feature>
<keyword evidence="11" id="KW-1185">Reference proteome</keyword>
<dbReference type="PANTHER" id="PTHR32063:SF10">
    <property type="entry name" value="EFFLUX PUMP MEMBRANE TRANSPORTER"/>
    <property type="match status" value="1"/>
</dbReference>
<feature type="transmembrane region" description="Helical" evidence="9">
    <location>
        <begin position="472"/>
        <end position="497"/>
    </location>
</feature>
<dbReference type="OrthoDB" id="9176627at2"/>
<feature type="transmembrane region" description="Helical" evidence="9">
    <location>
        <begin position="366"/>
        <end position="386"/>
    </location>
</feature>
<keyword evidence="8 9" id="KW-0472">Membrane</keyword>
<sequence>MSRFFIERPIFAWVIALFILVFGGVAITKLPIAQYPTVAPPSVVISATYPGASAKTLDESVVSVIEQELNGSPGMAYMESVSQANGTGSITVTFESGTNIDLAQVDVQNRLARATPRLPSAVTQQGVKVDKSRSNTLMFVMLSSTNPAFDPVALGDYASRNVLPELQRVAGIGQVTLFGTERAMRIWVDPAKLLAYGLSLSDVNAAIRAQNALVPAGALGDRPNLIDQTLSATVVVKGQLENTEQFGNVVLRAKADGSTVRLKDVARLELGAQTYGTYARLNGKPALGMSVQLSPTGNALEAAKLVKARMEQLKKYFPQGVDYSFPYDTSGFIEISISQVVETLVEAVVLVFLVMYLFLQNIRYTLIPTLVVPVALLGTFGVMLVAGFSINVLTMFGMVLAIGILVDDAIVVVENVERLMVQEGLSPREATRKAMGQISGAIIGITVVLVSVFIPMAFFAGSVGNIYRQFSLAMVASMLFSAFLALSLTPALCATLLKPVPHGHHEKRGFFGWFNRFFTSTTHGYEGIAAKLVRRGGRVFIVYALIVATVGWLYVRMPSAFLPNEDQGNLIVNMQLPPGATAPRTEAVVSQVEQYFLKQPEVKSIIGVVGFSFSGSGQNAALGFVTLKDFDERQGEAHSAQAVAKRAFGALSGVRDAFIFPLNPPPIRELGNATGFSLRLQDRAGLGHDALLAARNQLLGMARESKVVTGLRPDGLEDAPQLQLDIDREKAYALGVSFDVLSATLSTALGSSYINDFPNRSRLQRVVVQADAPARMQPEQILQLNVTNTQGQSVPLSAFVTTRWVTGQMQAVRYNGYPAMRIAGDAGAGFSTGQAIAEMEALAAKLPQGIGIEWTGLSREEQLSGSQATTLLVFSLLAVFLCLAALYESWSIPAAVMLVVPLGVLGSLLGANLRDLPNDVFFKVGLITIIGLSAKNAILIIEFARELQDKGMGLLEATLQACHLRFRPIIMTSVAFILGVLPLVISTGAGSASQRAIGTGVMSGMIAATVLAVFFVPVFFVVIRRWFPAKPAAEATTLAADTAHAHEGKE</sequence>
<dbReference type="Gene3D" id="3.30.70.1430">
    <property type="entry name" value="Multidrug efflux transporter AcrB pore domain"/>
    <property type="match status" value="2"/>
</dbReference>
<dbReference type="Gene3D" id="3.30.2090.10">
    <property type="entry name" value="Multidrug efflux transporter AcrB TolC docking domain, DN and DC subdomains"/>
    <property type="match status" value="2"/>
</dbReference>
<keyword evidence="5 9" id="KW-0997">Cell inner membrane</keyword>
<dbReference type="Gene3D" id="3.30.70.1320">
    <property type="entry name" value="Multidrug efflux transporter AcrB pore domain like"/>
    <property type="match status" value="1"/>
</dbReference>
<dbReference type="PANTHER" id="PTHR32063">
    <property type="match status" value="1"/>
</dbReference>
<dbReference type="InterPro" id="IPR004764">
    <property type="entry name" value="MdtF-like"/>
</dbReference>
<feature type="transmembrane region" description="Helical" evidence="9">
    <location>
        <begin position="964"/>
        <end position="985"/>
    </location>
</feature>
<evidence type="ECO:0000256" key="2">
    <source>
        <dbReference type="ARBA" id="ARBA00010942"/>
    </source>
</evidence>
<evidence type="ECO:0000256" key="8">
    <source>
        <dbReference type="ARBA" id="ARBA00023136"/>
    </source>
</evidence>
<evidence type="ECO:0000313" key="10">
    <source>
        <dbReference type="EMBL" id="TDP81042.1"/>
    </source>
</evidence>
<dbReference type="InterPro" id="IPR001036">
    <property type="entry name" value="Acrflvin-R"/>
</dbReference>
<dbReference type="NCBIfam" id="NF000282">
    <property type="entry name" value="RND_permease_1"/>
    <property type="match status" value="1"/>
</dbReference>
<keyword evidence="4" id="KW-1003">Cell membrane</keyword>
<feature type="transmembrane region" description="Helical" evidence="9">
    <location>
        <begin position="392"/>
        <end position="413"/>
    </location>
</feature>
<dbReference type="Gene3D" id="3.30.70.1440">
    <property type="entry name" value="Multidrug efflux transporter AcrB pore domain"/>
    <property type="match status" value="1"/>
</dbReference>
<name>A0A4R6R5I1_9BURK</name>
<reference evidence="10 11" key="1">
    <citation type="submission" date="2019-03" db="EMBL/GenBank/DDBJ databases">
        <title>Genomic Encyclopedia of Type Strains, Phase IV (KMG-IV): sequencing the most valuable type-strain genomes for metagenomic binning, comparative biology and taxonomic classification.</title>
        <authorList>
            <person name="Goeker M."/>
        </authorList>
    </citation>
    <scope>NUCLEOTIDE SEQUENCE [LARGE SCALE GENOMIC DNA]</scope>
    <source>
        <strain evidence="10 11">DSM 11901</strain>
    </source>
</reference>
<feature type="transmembrane region" description="Helical" evidence="9">
    <location>
        <begin position="539"/>
        <end position="555"/>
    </location>
</feature>
<comment type="caution">
    <text evidence="10">The sequence shown here is derived from an EMBL/GenBank/DDBJ whole genome shotgun (WGS) entry which is preliminary data.</text>
</comment>
<evidence type="ECO:0000313" key="11">
    <source>
        <dbReference type="Proteomes" id="UP000294593"/>
    </source>
</evidence>
<protein>
    <recommendedName>
        <fullName evidence="9">Efflux pump membrane transporter</fullName>
    </recommendedName>
</protein>
<dbReference type="FunFam" id="1.20.1640.10:FF:000001">
    <property type="entry name" value="Efflux pump membrane transporter"/>
    <property type="match status" value="1"/>
</dbReference>
<evidence type="ECO:0000256" key="5">
    <source>
        <dbReference type="ARBA" id="ARBA00022519"/>
    </source>
</evidence>
<evidence type="ECO:0000256" key="7">
    <source>
        <dbReference type="ARBA" id="ARBA00022989"/>
    </source>
</evidence>
<comment type="caution">
    <text evidence="9">Lacks conserved residue(s) required for the propagation of feature annotation.</text>
</comment>
<keyword evidence="7 9" id="KW-1133">Transmembrane helix</keyword>
<dbReference type="GO" id="GO:0042910">
    <property type="term" value="F:xenobiotic transmembrane transporter activity"/>
    <property type="evidence" value="ECO:0007669"/>
    <property type="project" value="TreeGrafter"/>
</dbReference>
<proteinExistence type="inferred from homology"/>
<dbReference type="RefSeq" id="WP_133610599.1">
    <property type="nucleotide sequence ID" value="NZ_SNXW01000009.1"/>
</dbReference>
<keyword evidence="6 9" id="KW-0812">Transmembrane</keyword>
<dbReference type="InterPro" id="IPR027463">
    <property type="entry name" value="AcrB_DN_DC_subdom"/>
</dbReference>
<dbReference type="EMBL" id="SNXW01000009">
    <property type="protein sequence ID" value="TDP81042.1"/>
    <property type="molecule type" value="Genomic_DNA"/>
</dbReference>
<comment type="similarity">
    <text evidence="2 9">Belongs to the resistance-nodulation-cell division (RND) (TC 2.A.6) family.</text>
</comment>
<accession>A0A4R6R5I1</accession>
<feature type="transmembrane region" description="Helical" evidence="9">
    <location>
        <begin position="340"/>
        <end position="359"/>
    </location>
</feature>
<feature type="transmembrane region" description="Helical" evidence="9">
    <location>
        <begin position="997"/>
        <end position="1023"/>
    </location>
</feature>